<proteinExistence type="predicted"/>
<evidence type="ECO:0000313" key="1">
    <source>
        <dbReference type="EMBL" id="MPN53442.1"/>
    </source>
</evidence>
<organism evidence="1">
    <name type="scientific">bioreactor metagenome</name>
    <dbReference type="NCBI Taxonomy" id="1076179"/>
    <lineage>
        <taxon>unclassified sequences</taxon>
        <taxon>metagenomes</taxon>
        <taxon>ecological metagenomes</taxon>
    </lineage>
</organism>
<gene>
    <name evidence="1" type="ORF">SDC9_201106</name>
</gene>
<sequence>MRGQDHVVLGTEAAGDDDLAVLVERLADRIERLLDRGVDEATGIDDHQVGIVVRTRDAVALGPQSGQDMLRIDRRLRATEGYEADARQVRCLESGHA</sequence>
<dbReference type="EMBL" id="VSSQ01120564">
    <property type="protein sequence ID" value="MPN53442.1"/>
    <property type="molecule type" value="Genomic_DNA"/>
</dbReference>
<accession>A0A645IRB4</accession>
<name>A0A645IRB4_9ZZZZ</name>
<protein>
    <submittedName>
        <fullName evidence="1">Uncharacterized protein</fullName>
    </submittedName>
</protein>
<dbReference type="AlphaFoldDB" id="A0A645IRB4"/>
<reference evidence="1" key="1">
    <citation type="submission" date="2019-08" db="EMBL/GenBank/DDBJ databases">
        <authorList>
            <person name="Kucharzyk K."/>
            <person name="Murdoch R.W."/>
            <person name="Higgins S."/>
            <person name="Loffler F."/>
        </authorList>
    </citation>
    <scope>NUCLEOTIDE SEQUENCE</scope>
</reference>
<comment type="caution">
    <text evidence="1">The sequence shown here is derived from an EMBL/GenBank/DDBJ whole genome shotgun (WGS) entry which is preliminary data.</text>
</comment>